<dbReference type="Proteomes" id="UP000004728">
    <property type="component" value="Unassembled WGS sequence"/>
</dbReference>
<evidence type="ECO:0000313" key="4">
    <source>
        <dbReference type="Proteomes" id="UP000004728"/>
    </source>
</evidence>
<keyword evidence="4" id="KW-1185">Reference proteome</keyword>
<dbReference type="InParanoid" id="F1ZCK6"/>
<dbReference type="AlphaFoldDB" id="F1ZCK6"/>
<feature type="signal peptide" evidence="2">
    <location>
        <begin position="1"/>
        <end position="21"/>
    </location>
</feature>
<evidence type="ECO:0000256" key="2">
    <source>
        <dbReference type="SAM" id="SignalP"/>
    </source>
</evidence>
<feature type="region of interest" description="Disordered" evidence="1">
    <location>
        <begin position="22"/>
        <end position="110"/>
    </location>
</feature>
<feature type="compositionally biased region" description="Low complexity" evidence="1">
    <location>
        <begin position="60"/>
        <end position="96"/>
    </location>
</feature>
<accession>F1ZCK6</accession>
<name>F1ZCK6_9SPHN</name>
<feature type="chain" id="PRO_5003272835" description="Lipoprotein" evidence="2">
    <location>
        <begin position="22"/>
        <end position="110"/>
    </location>
</feature>
<reference evidence="3 4" key="1">
    <citation type="journal article" date="2012" name="J. Bacteriol.">
        <title>Draft Genome Sequence of Novosphingobium nitrogenifigens Y88T.</title>
        <authorList>
            <person name="Strabala T.J."/>
            <person name="Macdonald L."/>
            <person name="Liu V."/>
            <person name="Smit A.M."/>
        </authorList>
    </citation>
    <scope>NUCLEOTIDE SEQUENCE [LARGE SCALE GENOMIC DNA]</scope>
    <source>
        <strain evidence="3 4">DSM 19370</strain>
    </source>
</reference>
<comment type="caution">
    <text evidence="3">The sequence shown here is derived from an EMBL/GenBank/DDBJ whole genome shotgun (WGS) entry which is preliminary data.</text>
</comment>
<feature type="compositionally biased region" description="Pro residues" evidence="1">
    <location>
        <begin position="44"/>
        <end position="56"/>
    </location>
</feature>
<protein>
    <recommendedName>
        <fullName evidence="5">Lipoprotein</fullName>
    </recommendedName>
</protein>
<sequence>MKTIAKTAALVLALSTLGACGRHDEASDDATPNNVEMPAADLPAAPPSLDAPPPAKDPAADASQAAQSAEAAASSAADTAASVAEAARAAAAEADQQGGGNTGNQQAPAQ</sequence>
<dbReference type="HOGENOM" id="CLU_2168368_0_0_5"/>
<dbReference type="EMBL" id="AEWJ01000054">
    <property type="protein sequence ID" value="EGD57657.1"/>
    <property type="molecule type" value="Genomic_DNA"/>
</dbReference>
<organism evidence="3 4">
    <name type="scientific">Novosphingobium nitrogenifigens DSM 19370</name>
    <dbReference type="NCBI Taxonomy" id="983920"/>
    <lineage>
        <taxon>Bacteria</taxon>
        <taxon>Pseudomonadati</taxon>
        <taxon>Pseudomonadota</taxon>
        <taxon>Alphaproteobacteria</taxon>
        <taxon>Sphingomonadales</taxon>
        <taxon>Sphingomonadaceae</taxon>
        <taxon>Novosphingobium</taxon>
    </lineage>
</organism>
<evidence type="ECO:0000256" key="1">
    <source>
        <dbReference type="SAM" id="MobiDB-lite"/>
    </source>
</evidence>
<gene>
    <name evidence="3" type="ORF">Y88_2983</name>
</gene>
<proteinExistence type="predicted"/>
<evidence type="ECO:0000313" key="3">
    <source>
        <dbReference type="EMBL" id="EGD57657.1"/>
    </source>
</evidence>
<dbReference type="PROSITE" id="PS51257">
    <property type="entry name" value="PROKAR_LIPOPROTEIN"/>
    <property type="match status" value="1"/>
</dbReference>
<keyword evidence="2" id="KW-0732">Signal</keyword>
<dbReference type="STRING" id="983920.Y88_2983"/>
<dbReference type="RefSeq" id="WP_008071088.1">
    <property type="nucleotide sequence ID" value="NZ_AQWK01000008.1"/>
</dbReference>
<evidence type="ECO:0008006" key="5">
    <source>
        <dbReference type="Google" id="ProtNLM"/>
    </source>
</evidence>